<sequence length="62" mass="6602">MIALMQDNHVPAALSACGSPPTFRETLATLIHSGLPVPVDGRTFAQRYASHGATLLHTLIHP</sequence>
<organism evidence="1 2">
    <name type="scientific">Deinococcus malanensis</name>
    <dbReference type="NCBI Taxonomy" id="1706855"/>
    <lineage>
        <taxon>Bacteria</taxon>
        <taxon>Thermotogati</taxon>
        <taxon>Deinococcota</taxon>
        <taxon>Deinococci</taxon>
        <taxon>Deinococcales</taxon>
        <taxon>Deinococcaceae</taxon>
        <taxon>Deinococcus</taxon>
    </lineage>
</organism>
<reference evidence="2" key="1">
    <citation type="journal article" date="2019" name="Int. J. Syst. Evol. Microbiol.">
        <title>The Global Catalogue of Microorganisms (GCM) 10K type strain sequencing project: providing services to taxonomists for standard genome sequencing and annotation.</title>
        <authorList>
            <consortium name="The Broad Institute Genomics Platform"/>
            <consortium name="The Broad Institute Genome Sequencing Center for Infectious Disease"/>
            <person name="Wu L."/>
            <person name="Ma J."/>
        </authorList>
    </citation>
    <scope>NUCLEOTIDE SEQUENCE [LARGE SCALE GENOMIC DNA]</scope>
    <source>
        <strain evidence="2">JCM 30331</strain>
    </source>
</reference>
<proteinExistence type="predicted"/>
<evidence type="ECO:0000313" key="1">
    <source>
        <dbReference type="EMBL" id="GGK36088.1"/>
    </source>
</evidence>
<evidence type="ECO:0000313" key="2">
    <source>
        <dbReference type="Proteomes" id="UP000647587"/>
    </source>
</evidence>
<protein>
    <submittedName>
        <fullName evidence="1">Uncharacterized protein</fullName>
    </submittedName>
</protein>
<dbReference type="EMBL" id="BMPP01000016">
    <property type="protein sequence ID" value="GGK36088.1"/>
    <property type="molecule type" value="Genomic_DNA"/>
</dbReference>
<gene>
    <name evidence="1" type="ORF">GCM10008955_32510</name>
</gene>
<dbReference type="Proteomes" id="UP000647587">
    <property type="component" value="Unassembled WGS sequence"/>
</dbReference>
<accession>A0ABQ2F0F2</accession>
<keyword evidence="2" id="KW-1185">Reference proteome</keyword>
<comment type="caution">
    <text evidence="1">The sequence shown here is derived from an EMBL/GenBank/DDBJ whole genome shotgun (WGS) entry which is preliminary data.</text>
</comment>
<name>A0ABQ2F0F2_9DEIO</name>
<dbReference type="RefSeq" id="WP_386839601.1">
    <property type="nucleotide sequence ID" value="NZ_JBHUEV010000002.1"/>
</dbReference>